<name>A0A067L9F9_JATCU</name>
<comment type="similarity">
    <text evidence="1">Belongs to the peptidase S28 family.</text>
</comment>
<evidence type="ECO:0000256" key="4">
    <source>
        <dbReference type="ARBA" id="ARBA00022801"/>
    </source>
</evidence>
<evidence type="ECO:0000313" key="6">
    <source>
        <dbReference type="EMBL" id="KDP45057.1"/>
    </source>
</evidence>
<accession>A0A067L9F9</accession>
<sequence length="391" mass="44012">MDNDIDVAGILTDNADRFGALVVFIEHRFYGESVPFVSREEALRNATLRGYFSSAQALADYAEIILYIKKELSADKSPVIVFGGSYGGMLATWFRLKYPHIALGALASSAPILYFDGLIPQDSYFAVASKDFWETSESCYNTIVQSWAEIDRFAAMENGLSLLSKKFKTCKNLENVYELKEILVTTYAASAQYDKPSNHVSRVCEAITSAPQGTDILDKIFLGFVAFAGKKDCYDPNTLFWSQETTEGWNWQVCSDLVIPMGIDSNRTMFQHDPFVMEIFTESCKESYGVLPRPHWVTTYYGGQHIKEVLRRFGSNIIFSNGLRDPYSSGGVLEDISDSIVALTTREGSHCMDILYATKDDPEWLVLQRNTALEIISGWILTYYQDLFGIN</sequence>
<evidence type="ECO:0000313" key="7">
    <source>
        <dbReference type="Proteomes" id="UP000027138"/>
    </source>
</evidence>
<gene>
    <name evidence="6" type="ORF">JCGZ_01557</name>
</gene>
<dbReference type="PANTHER" id="PTHR11010">
    <property type="entry name" value="PROTEASE S28 PRO-X CARBOXYPEPTIDASE-RELATED"/>
    <property type="match status" value="1"/>
</dbReference>
<evidence type="ECO:0008006" key="8">
    <source>
        <dbReference type="Google" id="ProtNLM"/>
    </source>
</evidence>
<dbReference type="EMBL" id="KK914240">
    <property type="protein sequence ID" value="KDP45057.1"/>
    <property type="molecule type" value="Genomic_DNA"/>
</dbReference>
<dbReference type="InterPro" id="IPR042269">
    <property type="entry name" value="Ser_carbopepase_S28_SKS"/>
</dbReference>
<dbReference type="GO" id="GO:0008239">
    <property type="term" value="F:dipeptidyl-peptidase activity"/>
    <property type="evidence" value="ECO:0007669"/>
    <property type="project" value="TreeGrafter"/>
</dbReference>
<protein>
    <recommendedName>
        <fullName evidence="8">Lysosomal Pro-X carboxypeptidase</fullName>
    </recommendedName>
</protein>
<dbReference type="GO" id="GO:0070008">
    <property type="term" value="F:serine-type exopeptidase activity"/>
    <property type="evidence" value="ECO:0007669"/>
    <property type="project" value="InterPro"/>
</dbReference>
<keyword evidence="5" id="KW-0325">Glycoprotein</keyword>
<keyword evidence="2" id="KW-0645">Protease</keyword>
<keyword evidence="7" id="KW-1185">Reference proteome</keyword>
<evidence type="ECO:0000256" key="5">
    <source>
        <dbReference type="ARBA" id="ARBA00023180"/>
    </source>
</evidence>
<keyword evidence="3" id="KW-0732">Signal</keyword>
<keyword evidence="4" id="KW-0378">Hydrolase</keyword>
<dbReference type="Proteomes" id="UP000027138">
    <property type="component" value="Unassembled WGS sequence"/>
</dbReference>
<dbReference type="AlphaFoldDB" id="A0A067L9F9"/>
<dbReference type="GO" id="GO:0006508">
    <property type="term" value="P:proteolysis"/>
    <property type="evidence" value="ECO:0007669"/>
    <property type="project" value="UniProtKB-KW"/>
</dbReference>
<evidence type="ECO:0000256" key="2">
    <source>
        <dbReference type="ARBA" id="ARBA00022670"/>
    </source>
</evidence>
<dbReference type="Gene3D" id="1.20.120.980">
    <property type="entry name" value="Serine carboxypeptidase S28, SKS domain"/>
    <property type="match status" value="1"/>
</dbReference>
<evidence type="ECO:0000256" key="3">
    <source>
        <dbReference type="ARBA" id="ARBA00022729"/>
    </source>
</evidence>
<dbReference type="InterPro" id="IPR029058">
    <property type="entry name" value="AB_hydrolase_fold"/>
</dbReference>
<dbReference type="Gene3D" id="3.40.50.1820">
    <property type="entry name" value="alpha/beta hydrolase"/>
    <property type="match status" value="1"/>
</dbReference>
<dbReference type="PANTHER" id="PTHR11010:SF37">
    <property type="entry name" value="LYSOSOMAL PRO-X CARBOXYPEPTIDASE"/>
    <property type="match status" value="1"/>
</dbReference>
<evidence type="ECO:0000256" key="1">
    <source>
        <dbReference type="ARBA" id="ARBA00011079"/>
    </source>
</evidence>
<dbReference type="Pfam" id="PF05577">
    <property type="entry name" value="Peptidase_S28"/>
    <property type="match status" value="1"/>
</dbReference>
<dbReference type="OrthoDB" id="2130629at2759"/>
<reference evidence="6 7" key="1">
    <citation type="journal article" date="2014" name="PLoS ONE">
        <title>Global Analysis of Gene Expression Profiles in Physic Nut (Jatropha curcas L.) Seedlings Exposed to Salt Stress.</title>
        <authorList>
            <person name="Zhang L."/>
            <person name="Zhang C."/>
            <person name="Wu P."/>
            <person name="Chen Y."/>
            <person name="Li M."/>
            <person name="Jiang H."/>
            <person name="Wu G."/>
        </authorList>
    </citation>
    <scope>NUCLEOTIDE SEQUENCE [LARGE SCALE GENOMIC DNA]</scope>
    <source>
        <strain evidence="7">cv. GZQX0401</strain>
        <tissue evidence="6">Young leaves</tissue>
    </source>
</reference>
<dbReference type="SUPFAM" id="SSF53474">
    <property type="entry name" value="alpha/beta-Hydrolases"/>
    <property type="match status" value="1"/>
</dbReference>
<dbReference type="InterPro" id="IPR008758">
    <property type="entry name" value="Peptidase_S28"/>
</dbReference>
<organism evidence="6 7">
    <name type="scientific">Jatropha curcas</name>
    <name type="common">Barbados nut</name>
    <dbReference type="NCBI Taxonomy" id="180498"/>
    <lineage>
        <taxon>Eukaryota</taxon>
        <taxon>Viridiplantae</taxon>
        <taxon>Streptophyta</taxon>
        <taxon>Embryophyta</taxon>
        <taxon>Tracheophyta</taxon>
        <taxon>Spermatophyta</taxon>
        <taxon>Magnoliopsida</taxon>
        <taxon>eudicotyledons</taxon>
        <taxon>Gunneridae</taxon>
        <taxon>Pentapetalae</taxon>
        <taxon>rosids</taxon>
        <taxon>fabids</taxon>
        <taxon>Malpighiales</taxon>
        <taxon>Euphorbiaceae</taxon>
        <taxon>Crotonoideae</taxon>
        <taxon>Jatropheae</taxon>
        <taxon>Jatropha</taxon>
    </lineage>
</organism>
<proteinExistence type="inferred from homology"/>